<sequence>MDVTNKEKVYAGGKAVLAKFGTVDILVNNAGIVGGTPLTENSDAIIEKTMAVNATAHFWMLKAFLPQMLARNSGHIVSIASAAGIFGCGDYGASKFAADGRMVSLRQELETMQKDYITSHSMFEGVTLPRGQVMLHSEYVAEQIVRAWQLLLSTDMFILEMLLTMVPHAVGHALVRFFRVGLAMTTFKQTRPHAILKSN</sequence>
<dbReference type="AlphaFoldDB" id="K3WJJ9"/>
<evidence type="ECO:0000313" key="5">
    <source>
        <dbReference type="Proteomes" id="UP000019132"/>
    </source>
</evidence>
<dbReference type="PRINTS" id="PR00081">
    <property type="entry name" value="GDHRDH"/>
</dbReference>
<evidence type="ECO:0000256" key="1">
    <source>
        <dbReference type="ARBA" id="ARBA00006484"/>
    </source>
</evidence>
<dbReference type="Gene3D" id="3.40.50.720">
    <property type="entry name" value="NAD(P)-binding Rossmann-like Domain"/>
    <property type="match status" value="1"/>
</dbReference>
<dbReference type="HOGENOM" id="CLU_010194_2_5_1"/>
<dbReference type="EMBL" id="GL376564">
    <property type="status" value="NOT_ANNOTATED_CDS"/>
    <property type="molecule type" value="Genomic_DNA"/>
</dbReference>
<dbReference type="InterPro" id="IPR002347">
    <property type="entry name" value="SDR_fam"/>
</dbReference>
<evidence type="ECO:0000256" key="3">
    <source>
        <dbReference type="RuleBase" id="RU000363"/>
    </source>
</evidence>
<name>K3WJJ9_GLOUD</name>
<keyword evidence="2" id="KW-0560">Oxidoreductase</keyword>
<dbReference type="STRING" id="431595.K3WJJ9"/>
<organism evidence="4 5">
    <name type="scientific">Globisporangium ultimum (strain ATCC 200006 / CBS 805.95 / DAOM BR144)</name>
    <name type="common">Pythium ultimum</name>
    <dbReference type="NCBI Taxonomy" id="431595"/>
    <lineage>
        <taxon>Eukaryota</taxon>
        <taxon>Sar</taxon>
        <taxon>Stramenopiles</taxon>
        <taxon>Oomycota</taxon>
        <taxon>Peronosporomycetes</taxon>
        <taxon>Pythiales</taxon>
        <taxon>Pythiaceae</taxon>
        <taxon>Globisporangium</taxon>
    </lineage>
</organism>
<dbReference type="VEuPathDB" id="FungiDB:PYU1_G005130"/>
<evidence type="ECO:0000256" key="2">
    <source>
        <dbReference type="ARBA" id="ARBA00023002"/>
    </source>
</evidence>
<evidence type="ECO:0000313" key="4">
    <source>
        <dbReference type="EnsemblProtists" id="PYU1_T005141"/>
    </source>
</evidence>
<accession>K3WJJ9</accession>
<dbReference type="InterPro" id="IPR036291">
    <property type="entry name" value="NAD(P)-bd_dom_sf"/>
</dbReference>
<dbReference type="EnsemblProtists" id="PYU1_T005141">
    <property type="protein sequence ID" value="PYU1_T005141"/>
    <property type="gene ID" value="PYU1_G005130"/>
</dbReference>
<dbReference type="PANTHER" id="PTHR24322">
    <property type="entry name" value="PKSB"/>
    <property type="match status" value="1"/>
</dbReference>
<comment type="similarity">
    <text evidence="1 3">Belongs to the short-chain dehydrogenases/reductases (SDR) family.</text>
</comment>
<reference evidence="5" key="1">
    <citation type="journal article" date="2010" name="Genome Biol.">
        <title>Genome sequence of the necrotrophic plant pathogen Pythium ultimum reveals original pathogenicity mechanisms and effector repertoire.</title>
        <authorList>
            <person name="Levesque C.A."/>
            <person name="Brouwer H."/>
            <person name="Cano L."/>
            <person name="Hamilton J.P."/>
            <person name="Holt C."/>
            <person name="Huitema E."/>
            <person name="Raffaele S."/>
            <person name="Robideau G.P."/>
            <person name="Thines M."/>
            <person name="Win J."/>
            <person name="Zerillo M.M."/>
            <person name="Beakes G.W."/>
            <person name="Boore J.L."/>
            <person name="Busam D."/>
            <person name="Dumas B."/>
            <person name="Ferriera S."/>
            <person name="Fuerstenberg S.I."/>
            <person name="Gachon C.M."/>
            <person name="Gaulin E."/>
            <person name="Govers F."/>
            <person name="Grenville-Briggs L."/>
            <person name="Horner N."/>
            <person name="Hostetler J."/>
            <person name="Jiang R.H."/>
            <person name="Johnson J."/>
            <person name="Krajaejun T."/>
            <person name="Lin H."/>
            <person name="Meijer H.J."/>
            <person name="Moore B."/>
            <person name="Morris P."/>
            <person name="Phuntmart V."/>
            <person name="Puiu D."/>
            <person name="Shetty J."/>
            <person name="Stajich J.E."/>
            <person name="Tripathy S."/>
            <person name="Wawra S."/>
            <person name="van West P."/>
            <person name="Whitty B.R."/>
            <person name="Coutinho P.M."/>
            <person name="Henrissat B."/>
            <person name="Martin F."/>
            <person name="Thomas P.D."/>
            <person name="Tyler B.M."/>
            <person name="De Vries R.P."/>
            <person name="Kamoun S."/>
            <person name="Yandell M."/>
            <person name="Tisserat N."/>
            <person name="Buell C.R."/>
        </authorList>
    </citation>
    <scope>NUCLEOTIDE SEQUENCE</scope>
    <source>
        <strain evidence="5">DAOM:BR144</strain>
    </source>
</reference>
<dbReference type="InParanoid" id="K3WJJ9"/>
<dbReference type="GO" id="GO:0016616">
    <property type="term" value="F:oxidoreductase activity, acting on the CH-OH group of donors, NAD or NADP as acceptor"/>
    <property type="evidence" value="ECO:0007669"/>
    <property type="project" value="TreeGrafter"/>
</dbReference>
<dbReference type="Pfam" id="PF00106">
    <property type="entry name" value="adh_short"/>
    <property type="match status" value="1"/>
</dbReference>
<dbReference type="Proteomes" id="UP000019132">
    <property type="component" value="Unassembled WGS sequence"/>
</dbReference>
<reference evidence="4" key="3">
    <citation type="submission" date="2015-02" db="UniProtKB">
        <authorList>
            <consortium name="EnsemblProtists"/>
        </authorList>
    </citation>
    <scope>IDENTIFICATION</scope>
    <source>
        <strain evidence="4">DAOM BR144</strain>
    </source>
</reference>
<keyword evidence="5" id="KW-1185">Reference proteome</keyword>
<dbReference type="eggNOG" id="KOG1201">
    <property type="taxonomic scope" value="Eukaryota"/>
</dbReference>
<proteinExistence type="inferred from homology"/>
<protein>
    <submittedName>
        <fullName evidence="4">Uncharacterized protein</fullName>
    </submittedName>
</protein>
<dbReference type="SUPFAM" id="SSF51735">
    <property type="entry name" value="NAD(P)-binding Rossmann-fold domains"/>
    <property type="match status" value="1"/>
</dbReference>
<dbReference type="PRINTS" id="PR00080">
    <property type="entry name" value="SDRFAMILY"/>
</dbReference>
<dbReference type="PANTHER" id="PTHR24322:SF736">
    <property type="entry name" value="RETINOL DEHYDROGENASE 10"/>
    <property type="match status" value="1"/>
</dbReference>
<reference evidence="5" key="2">
    <citation type="submission" date="2010-04" db="EMBL/GenBank/DDBJ databases">
        <authorList>
            <person name="Buell R."/>
            <person name="Hamilton J."/>
            <person name="Hostetler J."/>
        </authorList>
    </citation>
    <scope>NUCLEOTIDE SEQUENCE [LARGE SCALE GENOMIC DNA]</scope>
    <source>
        <strain evidence="5">DAOM:BR144</strain>
    </source>
</reference>